<reference evidence="1 2" key="3">
    <citation type="journal article" date="2022" name="Microbiol. Spectr.">
        <title>Folding features and dynamics of 3D genome architecture in plant fungal pathogens.</title>
        <authorList>
            <person name="Xia C."/>
        </authorList>
    </citation>
    <scope>NUCLEOTIDE SEQUENCE [LARGE SCALE GENOMIC DNA]</scope>
    <source>
        <strain evidence="1 2">93-210</strain>
    </source>
</reference>
<reference evidence="2" key="2">
    <citation type="journal article" date="2018" name="Mol. Plant Microbe Interact.">
        <title>Genome sequence resources for the wheat stripe rust pathogen (Puccinia striiformis f. sp. tritici) and the barley stripe rust pathogen (Puccinia striiformis f. sp. hordei).</title>
        <authorList>
            <person name="Xia C."/>
            <person name="Wang M."/>
            <person name="Yin C."/>
            <person name="Cornejo O.E."/>
            <person name="Hulbert S.H."/>
            <person name="Chen X."/>
        </authorList>
    </citation>
    <scope>NUCLEOTIDE SEQUENCE [LARGE SCALE GENOMIC DNA]</scope>
    <source>
        <strain evidence="2">93-210</strain>
    </source>
</reference>
<dbReference type="Proteomes" id="UP001060170">
    <property type="component" value="Chromosome 2"/>
</dbReference>
<reference evidence="2" key="1">
    <citation type="journal article" date="2018" name="BMC Genomics">
        <title>Genomic insights into host adaptation between the wheat stripe rust pathogen (Puccinia striiformis f. sp. tritici) and the barley stripe rust pathogen (Puccinia striiformis f. sp. hordei).</title>
        <authorList>
            <person name="Xia C."/>
            <person name="Wang M."/>
            <person name="Yin C."/>
            <person name="Cornejo O.E."/>
            <person name="Hulbert S.H."/>
            <person name="Chen X."/>
        </authorList>
    </citation>
    <scope>NUCLEOTIDE SEQUENCE [LARGE SCALE GENOMIC DNA]</scope>
    <source>
        <strain evidence="2">93-210</strain>
    </source>
</reference>
<comment type="caution">
    <text evidence="1">The sequence shown here is derived from an EMBL/GenBank/DDBJ whole genome shotgun (WGS) entry which is preliminary data.</text>
</comment>
<sequence>MRRIRANQLIRHSNHTRNTFQSGQLSTCSRAITSNRQSKTPENHPLKFFTEFPSQHQPHLYHYPCSHHHIRSSCNHPYSFSHPLRRYFHLNTRDQQFTQSENQHQTPSSSLIGLNFNPNKPVHSDQSWWQCSSEPVALRHVETGNPKTAVHQKLKLKFDRNESFQNYTYELSKLQSASKNISTSLFIRNLRSLLNEEQGSKFQTYFDQIWSDFNSTEENYEKDLMFRLLELQRKSIEIFLQTITNSLGSSIENLNQIEKLQIFNSVINFLVNNKNSERIISILGLDPIKGWRNLIKEHLRIQTLKTLVSFINTFNPNLSIWWASEIKQAQDNLIQLNKLAQVGIFLVVALSKEGSVWIASNLFWMMDRLPRIDGLVPDALTQERRSAAALGLVDALWSRKRVDAANEVLETIVVGEWLGPIYQRYLLSMLMVKAARAELSEVVKIGQAYDRVRGSSNETEVVTGRNKRNRGFHLQDPRILVARAKIEALGLLGERRAAIETFEETVRAVPPKLGISSQLPDLYAEMMRVHVKGDNPRAIEQLLTRMISTPDPYVLNRPDQRHYNILLQAYANRIDIEGCSSVLNRLLAAGIRPDIYTFGNICLLFSNLGEPELIREVIQALAGPKSSSRSLKLNRELWNILLDAYIESGDWTRAAKLLKYLELSDLRRNESDAVTNGCVLKALVLSGSPTDKVLEAFKSMYTGQNRLAADARSYTLLLLSICDSGMMDLAEVIFDSLKEDNQNSGGRVHRRHGSVKPNLYMYGVMISASLRLGKHQLAQGYFREMQQSGIRPNLVIYSMLTAAYAASVSSATQTTGHGEGEEERQEDGVRVAYEMADRFREELLTNDSDGEPIQKPPTERANWGERPLLRKKLLHRLLGPIIQSYAKSARPAKALEMFRELVSSLGADSGFVASDGKPIDLDIFTMLMDGYRRAQDPVGVIEVWREIFRLATENNRTLDASERLMDKVLSLIKNDGLPPADELNIVLEVAQRSTDEQRHRRKANRLCLPLSIYTDCLSRHGYHEEIAKIWHEVQSSGFGFDAGNWNELCAAMFRSGNHRMGWWIAERVFFGKEDQPGEVDDVEVDGSEEMRWARLLDRTVGFRSGRTVLGLEGTQLSGAQKTESPIRPPNRTSVRQIRRFDDKPATHMSVQGLLNWLEDPDSIRPSAQPEITQAGSSVCWSEQLEHISQARRELGWRPTGKVLQMLHGSMWRECSDWVTGRWEELEAVDHTGGRRLGLESSIMDDRELMKVPVQEIVDGYQNRYPNTMVEVMTINNTENIPIGFDQDQVTRWCKEDFISRVISRTLEQKPTKVTQSKKFKPQLWTLDLLDTNNRLPESHLY</sequence>
<protein>
    <submittedName>
        <fullName evidence="1">Uncharacterized protein</fullName>
    </submittedName>
</protein>
<keyword evidence="2" id="KW-1185">Reference proteome</keyword>
<organism evidence="1 2">
    <name type="scientific">Puccinia striiformis f. sp. tritici</name>
    <dbReference type="NCBI Taxonomy" id="168172"/>
    <lineage>
        <taxon>Eukaryota</taxon>
        <taxon>Fungi</taxon>
        <taxon>Dikarya</taxon>
        <taxon>Basidiomycota</taxon>
        <taxon>Pucciniomycotina</taxon>
        <taxon>Pucciniomycetes</taxon>
        <taxon>Pucciniales</taxon>
        <taxon>Pucciniaceae</taxon>
        <taxon>Puccinia</taxon>
    </lineage>
</organism>
<evidence type="ECO:0000313" key="2">
    <source>
        <dbReference type="Proteomes" id="UP001060170"/>
    </source>
</evidence>
<dbReference type="EMBL" id="CM045866">
    <property type="protein sequence ID" value="KAI7961453.1"/>
    <property type="molecule type" value="Genomic_DNA"/>
</dbReference>
<evidence type="ECO:0000313" key="1">
    <source>
        <dbReference type="EMBL" id="KAI7961453.1"/>
    </source>
</evidence>
<accession>A0ACC0EUZ3</accession>
<name>A0ACC0EUZ3_9BASI</name>
<gene>
    <name evidence="1" type="ORF">MJO28_001942</name>
</gene>
<proteinExistence type="predicted"/>